<dbReference type="PANTHER" id="PTHR30217">
    <property type="entry name" value="PEPTIDASE U32 FAMILY"/>
    <property type="match status" value="1"/>
</dbReference>
<dbReference type="InterPro" id="IPR001539">
    <property type="entry name" value="Peptidase_U32"/>
</dbReference>
<dbReference type="EMBL" id="AMFJ01021679">
    <property type="protein sequence ID" value="EKD65767.1"/>
    <property type="molecule type" value="Genomic_DNA"/>
</dbReference>
<proteinExistence type="predicted"/>
<dbReference type="InterPro" id="IPR051454">
    <property type="entry name" value="RNA/ubiquinone_mod_enzymes"/>
</dbReference>
<reference evidence="1" key="1">
    <citation type="journal article" date="2012" name="Science">
        <title>Fermentation, hydrogen, and sulfur metabolism in multiple uncultivated bacterial phyla.</title>
        <authorList>
            <person name="Wrighton K.C."/>
            <person name="Thomas B.C."/>
            <person name="Sharon I."/>
            <person name="Miller C.S."/>
            <person name="Castelle C.J."/>
            <person name="VerBerkmoes N.C."/>
            <person name="Wilkins M.J."/>
            <person name="Hettich R.L."/>
            <person name="Lipton M.S."/>
            <person name="Williams K.H."/>
            <person name="Long P.E."/>
            <person name="Banfield J.F."/>
        </authorList>
    </citation>
    <scope>NUCLEOTIDE SEQUENCE [LARGE SCALE GENOMIC DNA]</scope>
</reference>
<protein>
    <submittedName>
        <fullName evidence="1">Peptidase U32</fullName>
    </submittedName>
</protein>
<sequence length="458" mass="54519">MFKQIVGLGFKSKWRDKKEVGAYIKELIDGGASEFFTGYNPSYWHEKFGFEVSPNGRFSEHEQITDLETLVQISDEIHKYKNSKGETLELFLNFNAWYYSDLTFPLIQAMLEETKDLIDWVIVGNIGMLEFLKSINFTKKINISTILAVYNKEAIRFMLENYNVNKVILSREVTISEIEQIVKEFPEMKFEVFGEGDFCRYNNGLCFAEHKYWDRDICTVILDNFDVKKSAKPDYKKIILDKDLSVEEKLKSLDNNYKNPFDEIGELVDNLEYNLIENSEDQAKKLKELLTLNKNLPDLFYDWLQSIESKRNKKILNCLKWLKYANSRLDFDEKELQTELEKSIKTGIEFYFKKLKETFWTSNIKSEFLNKTYNRSDNLNIFAYLYFSQFPNIETVKFPTRWRANIQKLNLIKELIEKNDQKEIQKYIDRGSSIERTSYDLTYIFSDKLWFRKMMNNN</sequence>
<accession>K2AV80</accession>
<name>K2AV80_9BACT</name>
<dbReference type="Pfam" id="PF01136">
    <property type="entry name" value="Peptidase_U32"/>
    <property type="match status" value="1"/>
</dbReference>
<evidence type="ECO:0000313" key="1">
    <source>
        <dbReference type="EMBL" id="EKD65767.1"/>
    </source>
</evidence>
<dbReference type="AlphaFoldDB" id="K2AV80"/>
<comment type="caution">
    <text evidence="1">The sequence shown here is derived from an EMBL/GenBank/DDBJ whole genome shotgun (WGS) entry which is preliminary data.</text>
</comment>
<gene>
    <name evidence="1" type="ORF">ACD_49C00093G0008</name>
</gene>
<organism evidence="1">
    <name type="scientific">uncultured bacterium</name>
    <name type="common">gcode 4</name>
    <dbReference type="NCBI Taxonomy" id="1234023"/>
    <lineage>
        <taxon>Bacteria</taxon>
        <taxon>environmental samples</taxon>
    </lineage>
</organism>